<dbReference type="SMART" id="SM00066">
    <property type="entry name" value="GAL4"/>
    <property type="match status" value="1"/>
</dbReference>
<comment type="caution">
    <text evidence="3">The sequence shown here is derived from an EMBL/GenBank/DDBJ whole genome shotgun (WGS) entry which is preliminary data.</text>
</comment>
<sequence length="422" mass="46994">MVGIPGKSKGCNTCRRRKKGCDLERPVCGQCKKLNLHCAGYERETIWVNLSPDTGLVQRPKRTNSPTITLPDAFARSAYHERYLGMFWQSYLPAGRAFPFESTRFMSGGWMNELHTLSCKDNDSLAKKILLAISLATIGRRDKQPWMVENGIQLYGTSLAALAHQLETPLGLADDNNFVASKLLSLYEIASSLGSGKGAFLNEPEWRTIPWKDIPKTPKDFLGDIFAEVPGIFAELDELRTTTDADIMDIRQQALILKCQRLEREWVNWGREHTPTTSPIISGTAQTANIWSHFASATIMSAYWSTGIFILATLNLASGTQDLGVALARMDPRVCCRKLAEIIPTFLSEHSGDFGIHGSVSASIIALLYLDEVDHGFMSPEARSFYTAFSKNKNGKIIHSFVNSFRQQFSARGVRLFAPVFT</sequence>
<dbReference type="GO" id="GO:0000981">
    <property type="term" value="F:DNA-binding transcription factor activity, RNA polymerase II-specific"/>
    <property type="evidence" value="ECO:0007669"/>
    <property type="project" value="InterPro"/>
</dbReference>
<evidence type="ECO:0000313" key="4">
    <source>
        <dbReference type="Proteomes" id="UP001187682"/>
    </source>
</evidence>
<gene>
    <name evidence="3" type="ORF">DNG_02100</name>
</gene>
<dbReference type="EMBL" id="ONZQ02000002">
    <property type="protein sequence ID" value="SPN99061.1"/>
    <property type="molecule type" value="Genomic_DNA"/>
</dbReference>
<dbReference type="Gene3D" id="4.10.240.10">
    <property type="entry name" value="Zn(2)-C6 fungal-type DNA-binding domain"/>
    <property type="match status" value="1"/>
</dbReference>
<proteinExistence type="predicted"/>
<dbReference type="InterPro" id="IPR053178">
    <property type="entry name" value="Osmoadaptation_assoc"/>
</dbReference>
<dbReference type="InterPro" id="IPR001138">
    <property type="entry name" value="Zn2Cys6_DnaBD"/>
</dbReference>
<name>A0AAE8MTU5_9PEZI</name>
<feature type="domain" description="Zn(2)-C6 fungal-type" evidence="2">
    <location>
        <begin position="10"/>
        <end position="38"/>
    </location>
</feature>
<evidence type="ECO:0000256" key="1">
    <source>
        <dbReference type="ARBA" id="ARBA00023242"/>
    </source>
</evidence>
<evidence type="ECO:0000259" key="2">
    <source>
        <dbReference type="PROSITE" id="PS50048"/>
    </source>
</evidence>
<dbReference type="PROSITE" id="PS50048">
    <property type="entry name" value="ZN2_CY6_FUNGAL_2"/>
    <property type="match status" value="1"/>
</dbReference>
<dbReference type="PANTHER" id="PTHR38111">
    <property type="entry name" value="ZN(2)-C6 FUNGAL-TYPE DOMAIN-CONTAINING PROTEIN-RELATED"/>
    <property type="match status" value="1"/>
</dbReference>
<dbReference type="Proteomes" id="UP001187682">
    <property type="component" value="Unassembled WGS sequence"/>
</dbReference>
<keyword evidence="1" id="KW-0539">Nucleus</keyword>
<dbReference type="CDD" id="cd00067">
    <property type="entry name" value="GAL4"/>
    <property type="match status" value="1"/>
</dbReference>
<evidence type="ECO:0000313" key="3">
    <source>
        <dbReference type="EMBL" id="SPN99061.1"/>
    </source>
</evidence>
<organism evidence="3 4">
    <name type="scientific">Cephalotrichum gorgonifer</name>
    <dbReference type="NCBI Taxonomy" id="2041049"/>
    <lineage>
        <taxon>Eukaryota</taxon>
        <taxon>Fungi</taxon>
        <taxon>Dikarya</taxon>
        <taxon>Ascomycota</taxon>
        <taxon>Pezizomycotina</taxon>
        <taxon>Sordariomycetes</taxon>
        <taxon>Hypocreomycetidae</taxon>
        <taxon>Microascales</taxon>
        <taxon>Microascaceae</taxon>
        <taxon>Cephalotrichum</taxon>
    </lineage>
</organism>
<dbReference type="Pfam" id="PF00172">
    <property type="entry name" value="Zn_clus"/>
    <property type="match status" value="1"/>
</dbReference>
<dbReference type="PANTHER" id="PTHR38111:SF9">
    <property type="entry name" value="ZN(2)-C6 FUNGAL-TYPE DOMAIN-CONTAINING PROTEIN"/>
    <property type="match status" value="1"/>
</dbReference>
<dbReference type="GO" id="GO:0008270">
    <property type="term" value="F:zinc ion binding"/>
    <property type="evidence" value="ECO:0007669"/>
    <property type="project" value="InterPro"/>
</dbReference>
<accession>A0AAE8MTU5</accession>
<dbReference type="AlphaFoldDB" id="A0AAE8MTU5"/>
<keyword evidence="4" id="KW-1185">Reference proteome</keyword>
<dbReference type="SUPFAM" id="SSF57701">
    <property type="entry name" value="Zn2/Cys6 DNA-binding domain"/>
    <property type="match status" value="1"/>
</dbReference>
<dbReference type="InterPro" id="IPR036864">
    <property type="entry name" value="Zn2-C6_fun-type_DNA-bd_sf"/>
</dbReference>
<dbReference type="PROSITE" id="PS00463">
    <property type="entry name" value="ZN2_CY6_FUNGAL_1"/>
    <property type="match status" value="1"/>
</dbReference>
<reference evidence="3" key="1">
    <citation type="submission" date="2018-03" db="EMBL/GenBank/DDBJ databases">
        <authorList>
            <person name="Guldener U."/>
        </authorList>
    </citation>
    <scope>NUCLEOTIDE SEQUENCE</scope>
</reference>
<protein>
    <recommendedName>
        <fullName evidence="2">Zn(2)-C6 fungal-type domain-containing protein</fullName>
    </recommendedName>
</protein>